<gene>
    <name evidence="3" type="ORF">TJEJU_1966</name>
</gene>
<sequence length="361" mass="41302">MKNVCFFISVKFWGGGTKLHLEYALEFKKKGYNVFLAGDKDGLIIEEAKKHDLDVFYISGGNRAFLNPMKLNKFVNFYKKNAIDTVIFSNSEDVKLAGISAKIAKVKNVVYLRGLAKNIKNSFSNRFLFSKVLTHIVANSEETKKTILKNLHEFLNENKVRVIYHGIDVNDVNYDRKLKEIVPEQGKIILGNAGRITEQKGHDKLIEIAKILKENKLDFTLYLAGVGEMEDEIRTLITQYGLEKEVIMLGFVNDMEAFMNSIDVFLLTSLWEGFGYVIVEAMIKSKPVVAFNMTSNPEIISQNQTGYLVDYPNISTFAEKVKLLSEDDLLRRNMGESAKQSIINRFNLEERITEFEQYLLE</sequence>
<dbReference type="RefSeq" id="WP_095071621.1">
    <property type="nucleotide sequence ID" value="NZ_LT899436.1"/>
</dbReference>
<proteinExistence type="predicted"/>
<dbReference type="SUPFAM" id="SSF53756">
    <property type="entry name" value="UDP-Glycosyltransferase/glycogen phosphorylase"/>
    <property type="match status" value="1"/>
</dbReference>
<dbReference type="AlphaFoldDB" id="A0A238U901"/>
<dbReference type="Pfam" id="PF13439">
    <property type="entry name" value="Glyco_transf_4"/>
    <property type="match status" value="1"/>
</dbReference>
<dbReference type="Proteomes" id="UP000215214">
    <property type="component" value="Chromosome TJEJU"/>
</dbReference>
<feature type="domain" description="Glycosyltransferase subfamily 4-like N-terminal" evidence="2">
    <location>
        <begin position="13"/>
        <end position="170"/>
    </location>
</feature>
<dbReference type="PANTHER" id="PTHR12526">
    <property type="entry name" value="GLYCOSYLTRANSFERASE"/>
    <property type="match status" value="1"/>
</dbReference>
<accession>A0A238U901</accession>
<dbReference type="CDD" id="cd03811">
    <property type="entry name" value="GT4_GT28_WabH-like"/>
    <property type="match status" value="1"/>
</dbReference>
<dbReference type="EC" id="2.4.1.-" evidence="3"/>
<dbReference type="KEGG" id="tje:TJEJU_1966"/>
<keyword evidence="4" id="KW-1185">Reference proteome</keyword>
<name>A0A238U901_9FLAO</name>
<evidence type="ECO:0000259" key="1">
    <source>
        <dbReference type="Pfam" id="PF00534"/>
    </source>
</evidence>
<dbReference type="OrthoDB" id="9811239at2"/>
<dbReference type="PANTHER" id="PTHR12526:SF630">
    <property type="entry name" value="GLYCOSYLTRANSFERASE"/>
    <property type="match status" value="1"/>
</dbReference>
<evidence type="ECO:0000313" key="3">
    <source>
        <dbReference type="EMBL" id="SNR15669.1"/>
    </source>
</evidence>
<evidence type="ECO:0000259" key="2">
    <source>
        <dbReference type="Pfam" id="PF13439"/>
    </source>
</evidence>
<feature type="domain" description="Glycosyl transferase family 1" evidence="1">
    <location>
        <begin position="179"/>
        <end position="340"/>
    </location>
</feature>
<dbReference type="InterPro" id="IPR028098">
    <property type="entry name" value="Glyco_trans_4-like_N"/>
</dbReference>
<keyword evidence="3" id="KW-0328">Glycosyltransferase</keyword>
<dbReference type="GO" id="GO:0016757">
    <property type="term" value="F:glycosyltransferase activity"/>
    <property type="evidence" value="ECO:0007669"/>
    <property type="project" value="UniProtKB-KW"/>
</dbReference>
<protein>
    <submittedName>
        <fullName evidence="3">Glycosyl transferase, group 1 family protein</fullName>
        <ecNumber evidence="3">2.4.1.-</ecNumber>
    </submittedName>
</protein>
<dbReference type="InterPro" id="IPR001296">
    <property type="entry name" value="Glyco_trans_1"/>
</dbReference>
<keyword evidence="3" id="KW-0808">Transferase</keyword>
<reference evidence="3 4" key="1">
    <citation type="submission" date="2017-07" db="EMBL/GenBank/DDBJ databases">
        <authorList>
            <person name="Sun Z.S."/>
            <person name="Albrecht U."/>
            <person name="Echele G."/>
            <person name="Lee C.C."/>
        </authorList>
    </citation>
    <scope>NUCLEOTIDE SEQUENCE [LARGE SCALE GENOMIC DNA]</scope>
    <source>
        <strain evidence="4">type strain: KCTC 22618</strain>
    </source>
</reference>
<dbReference type="Gene3D" id="3.40.50.2000">
    <property type="entry name" value="Glycogen Phosphorylase B"/>
    <property type="match status" value="2"/>
</dbReference>
<evidence type="ECO:0000313" key="4">
    <source>
        <dbReference type="Proteomes" id="UP000215214"/>
    </source>
</evidence>
<organism evidence="3 4">
    <name type="scientific">Tenacibaculum jejuense</name>
    <dbReference type="NCBI Taxonomy" id="584609"/>
    <lineage>
        <taxon>Bacteria</taxon>
        <taxon>Pseudomonadati</taxon>
        <taxon>Bacteroidota</taxon>
        <taxon>Flavobacteriia</taxon>
        <taxon>Flavobacteriales</taxon>
        <taxon>Flavobacteriaceae</taxon>
        <taxon>Tenacibaculum</taxon>
    </lineage>
</organism>
<dbReference type="EMBL" id="LT899436">
    <property type="protein sequence ID" value="SNR15669.1"/>
    <property type="molecule type" value="Genomic_DNA"/>
</dbReference>
<dbReference type="Pfam" id="PF00534">
    <property type="entry name" value="Glycos_transf_1"/>
    <property type="match status" value="1"/>
</dbReference>